<evidence type="ECO:0000256" key="5">
    <source>
        <dbReference type="ARBA" id="ARBA00023163"/>
    </source>
</evidence>
<sequence>MRVLIVEDDAALLALIRSVFEDGAFHADGAENGDDGYYLAQQAIHDLIVLDVMLPGMNGIEIIRKLRAAQVGVPIILLTAKDAVKDRVVGLNAGADDYMVKPFAVSELLARARAVLRRRGTVGLDGDLTYGPLRLSMASKSAYCDETELHLTATEYALLEFFMIHRNQILTREQISDRIWGFDSGAALSAVDVYVHHLRKKLMVQEAGRLLRTVRGIGFIFKGEPHVQ</sequence>
<dbReference type="InterPro" id="IPR016032">
    <property type="entry name" value="Sig_transdc_resp-reg_C-effctor"/>
</dbReference>
<reference evidence="10 11" key="1">
    <citation type="submission" date="2021-03" db="EMBL/GenBank/DDBJ databases">
        <title>Paenibacillus artemisicola MWE-103 whole genome sequence.</title>
        <authorList>
            <person name="Ham Y.J."/>
        </authorList>
    </citation>
    <scope>NUCLEOTIDE SEQUENCE [LARGE SCALE GENOMIC DNA]</scope>
    <source>
        <strain evidence="10 11">MWE-103</strain>
    </source>
</reference>
<dbReference type="InterPro" id="IPR001789">
    <property type="entry name" value="Sig_transdc_resp-reg_receiver"/>
</dbReference>
<dbReference type="SMART" id="SM00448">
    <property type="entry name" value="REC"/>
    <property type="match status" value="1"/>
</dbReference>
<dbReference type="Gene3D" id="6.10.250.690">
    <property type="match status" value="1"/>
</dbReference>
<dbReference type="Gene3D" id="3.40.50.2300">
    <property type="match status" value="1"/>
</dbReference>
<dbReference type="PROSITE" id="PS51755">
    <property type="entry name" value="OMPR_PHOB"/>
    <property type="match status" value="1"/>
</dbReference>
<keyword evidence="4 7" id="KW-0238">DNA-binding</keyword>
<dbReference type="CDD" id="cd00383">
    <property type="entry name" value="trans_reg_C"/>
    <property type="match status" value="1"/>
</dbReference>
<dbReference type="Pfam" id="PF00072">
    <property type="entry name" value="Response_reg"/>
    <property type="match status" value="1"/>
</dbReference>
<dbReference type="PANTHER" id="PTHR48111">
    <property type="entry name" value="REGULATOR OF RPOS"/>
    <property type="match status" value="1"/>
</dbReference>
<dbReference type="SMART" id="SM00862">
    <property type="entry name" value="Trans_reg_C"/>
    <property type="match status" value="1"/>
</dbReference>
<dbReference type="EMBL" id="JAGGDJ010000003">
    <property type="protein sequence ID" value="MBO7743777.1"/>
    <property type="molecule type" value="Genomic_DNA"/>
</dbReference>
<dbReference type="PROSITE" id="PS50110">
    <property type="entry name" value="RESPONSE_REGULATORY"/>
    <property type="match status" value="1"/>
</dbReference>
<dbReference type="Proteomes" id="UP000670947">
    <property type="component" value="Unassembled WGS sequence"/>
</dbReference>
<gene>
    <name evidence="10" type="ORF">I8J29_06180</name>
</gene>
<feature type="domain" description="OmpR/PhoB-type" evidence="9">
    <location>
        <begin position="125"/>
        <end position="223"/>
    </location>
</feature>
<organism evidence="10 11">
    <name type="scientific">Paenibacillus artemisiicola</name>
    <dbReference type="NCBI Taxonomy" id="1172618"/>
    <lineage>
        <taxon>Bacteria</taxon>
        <taxon>Bacillati</taxon>
        <taxon>Bacillota</taxon>
        <taxon>Bacilli</taxon>
        <taxon>Bacillales</taxon>
        <taxon>Paenibacillaceae</taxon>
        <taxon>Paenibacillus</taxon>
    </lineage>
</organism>
<keyword evidence="2" id="KW-0902">Two-component regulatory system</keyword>
<evidence type="ECO:0000259" key="9">
    <source>
        <dbReference type="PROSITE" id="PS51755"/>
    </source>
</evidence>
<dbReference type="Pfam" id="PF00486">
    <property type="entry name" value="Trans_reg_C"/>
    <property type="match status" value="1"/>
</dbReference>
<accession>A0ABS3W633</accession>
<evidence type="ECO:0000256" key="6">
    <source>
        <dbReference type="PROSITE-ProRule" id="PRU00169"/>
    </source>
</evidence>
<keyword evidence="3" id="KW-0805">Transcription regulation</keyword>
<dbReference type="InterPro" id="IPR039420">
    <property type="entry name" value="WalR-like"/>
</dbReference>
<evidence type="ECO:0000256" key="3">
    <source>
        <dbReference type="ARBA" id="ARBA00023015"/>
    </source>
</evidence>
<evidence type="ECO:0000256" key="4">
    <source>
        <dbReference type="ARBA" id="ARBA00023125"/>
    </source>
</evidence>
<evidence type="ECO:0000256" key="1">
    <source>
        <dbReference type="ARBA" id="ARBA00022553"/>
    </source>
</evidence>
<dbReference type="InterPro" id="IPR001867">
    <property type="entry name" value="OmpR/PhoB-type_DNA-bd"/>
</dbReference>
<proteinExistence type="predicted"/>
<evidence type="ECO:0000313" key="10">
    <source>
        <dbReference type="EMBL" id="MBO7743777.1"/>
    </source>
</evidence>
<dbReference type="PANTHER" id="PTHR48111:SF22">
    <property type="entry name" value="REGULATOR OF RPOS"/>
    <property type="match status" value="1"/>
</dbReference>
<name>A0ABS3W633_9BACL</name>
<feature type="DNA-binding region" description="OmpR/PhoB-type" evidence="7">
    <location>
        <begin position="125"/>
        <end position="223"/>
    </location>
</feature>
<keyword evidence="1 6" id="KW-0597">Phosphoprotein</keyword>
<feature type="domain" description="Response regulatory" evidence="8">
    <location>
        <begin position="2"/>
        <end position="116"/>
    </location>
</feature>
<dbReference type="SUPFAM" id="SSF46894">
    <property type="entry name" value="C-terminal effector domain of the bipartite response regulators"/>
    <property type="match status" value="1"/>
</dbReference>
<keyword evidence="11" id="KW-1185">Reference proteome</keyword>
<keyword evidence="5" id="KW-0804">Transcription</keyword>
<evidence type="ECO:0000256" key="7">
    <source>
        <dbReference type="PROSITE-ProRule" id="PRU01091"/>
    </source>
</evidence>
<dbReference type="CDD" id="cd19935">
    <property type="entry name" value="REC_OmpR_CusR-like"/>
    <property type="match status" value="1"/>
</dbReference>
<protein>
    <submittedName>
        <fullName evidence="10">Response regulator transcription factor</fullName>
    </submittedName>
</protein>
<feature type="modified residue" description="4-aspartylphosphate" evidence="6">
    <location>
        <position position="51"/>
    </location>
</feature>
<evidence type="ECO:0000256" key="2">
    <source>
        <dbReference type="ARBA" id="ARBA00023012"/>
    </source>
</evidence>
<comment type="caution">
    <text evidence="10">The sequence shown here is derived from an EMBL/GenBank/DDBJ whole genome shotgun (WGS) entry which is preliminary data.</text>
</comment>
<dbReference type="SUPFAM" id="SSF52172">
    <property type="entry name" value="CheY-like"/>
    <property type="match status" value="1"/>
</dbReference>
<dbReference type="InterPro" id="IPR011006">
    <property type="entry name" value="CheY-like_superfamily"/>
</dbReference>
<dbReference type="InterPro" id="IPR036388">
    <property type="entry name" value="WH-like_DNA-bd_sf"/>
</dbReference>
<dbReference type="Gene3D" id="1.10.10.10">
    <property type="entry name" value="Winged helix-like DNA-binding domain superfamily/Winged helix DNA-binding domain"/>
    <property type="match status" value="1"/>
</dbReference>
<evidence type="ECO:0000259" key="8">
    <source>
        <dbReference type="PROSITE" id="PS50110"/>
    </source>
</evidence>
<evidence type="ECO:0000313" key="11">
    <source>
        <dbReference type="Proteomes" id="UP000670947"/>
    </source>
</evidence>